<dbReference type="InterPro" id="IPR011044">
    <property type="entry name" value="Quino_amine_DH_bsu"/>
</dbReference>
<evidence type="ECO:0008006" key="3">
    <source>
        <dbReference type="Google" id="ProtNLM"/>
    </source>
</evidence>
<dbReference type="InterPro" id="IPR015943">
    <property type="entry name" value="WD40/YVTN_repeat-like_dom_sf"/>
</dbReference>
<dbReference type="PANTHER" id="PTHR47197:SF3">
    <property type="entry name" value="DIHYDRO-HEME D1 DEHYDROGENASE"/>
    <property type="match status" value="1"/>
</dbReference>
<dbReference type="Gene3D" id="2.130.10.10">
    <property type="entry name" value="YVTN repeat-like/Quinoprotein amine dehydrogenase"/>
    <property type="match status" value="2"/>
</dbReference>
<accession>A0ABX9WE51</accession>
<comment type="caution">
    <text evidence="1">The sequence shown here is derived from an EMBL/GenBank/DDBJ whole genome shotgun (WGS) entry which is preliminary data.</text>
</comment>
<evidence type="ECO:0000313" key="2">
    <source>
        <dbReference type="Proteomes" id="UP000280698"/>
    </source>
</evidence>
<dbReference type="InterPro" id="IPR051200">
    <property type="entry name" value="Host-pathogen_enzymatic-act"/>
</dbReference>
<keyword evidence="2" id="KW-1185">Reference proteome</keyword>
<reference evidence="1 2" key="1">
    <citation type="submission" date="2018-11" db="EMBL/GenBank/DDBJ databases">
        <title>Micromonospora sp. PPF5-17, a new actinomycetes isolated from a hot spring soil.</title>
        <authorList>
            <person name="Thawai C."/>
        </authorList>
    </citation>
    <scope>NUCLEOTIDE SEQUENCE [LARGE SCALE GENOMIC DNA]</scope>
    <source>
        <strain evidence="1 2">PPF5-17</strain>
    </source>
</reference>
<sequence>MVAALGGAFGVVAPLAAGPAYAEGATGLGIDAYAEMVVDSARGHLFFSLGRERSGVRVTDLAGGAQRTIPDLPGASGMALSPDGSTLYVALADADAVAAVDTTTLTVQRRYGLGSSTCPTWLAPAGGKLYIGHGCQVGKGKLGSLDLRGPTPVLALDLPLDGSYYYPPLLRGTSANPDLLLLTNRSSVSFPISGEPALYDVSSGTPSRVASLPGETCTGLHNAALTADRVILGCTYLWDPETSSRVVATTHVAYSTTDLSPAGSYPSGSWATAVTTSPDGAYVVLGASQSGTIHVERPDGTLVRRYVVPPGSHLDRQGLAVSADSRTLYVVTTDSDGQNPALLRLTDFAAAGTSLLLAAPAASARATTLTVSGTLGFPGTPGSTPRTLRVVKQDLAGSHPLPDVTTAADGTFTFPDIPQVGAANTYAVTFPGDATHPAASRSVTVQVSRAATALSVTSKVTALRTGRGSTVTAQLGTTYNNRTVCLYAQPQRRPRVTLTCGTVDANGRLTASYPLHRQVTFSASFAGDHRYAPAEVSQPSYGFLLRRGVFRVR</sequence>
<dbReference type="PANTHER" id="PTHR47197">
    <property type="entry name" value="PROTEIN NIRF"/>
    <property type="match status" value="1"/>
</dbReference>
<name>A0ABX9WE51_9ACTN</name>
<evidence type="ECO:0000313" key="1">
    <source>
        <dbReference type="EMBL" id="RNL98087.1"/>
    </source>
</evidence>
<proteinExistence type="predicted"/>
<organism evidence="1 2">
    <name type="scientific">Micromonospora solifontis</name>
    <dbReference type="NCBI Taxonomy" id="2487138"/>
    <lineage>
        <taxon>Bacteria</taxon>
        <taxon>Bacillati</taxon>
        <taxon>Actinomycetota</taxon>
        <taxon>Actinomycetes</taxon>
        <taxon>Micromonosporales</taxon>
        <taxon>Micromonosporaceae</taxon>
        <taxon>Micromonospora</taxon>
    </lineage>
</organism>
<dbReference type="Proteomes" id="UP000280698">
    <property type="component" value="Unassembled WGS sequence"/>
</dbReference>
<gene>
    <name evidence="1" type="ORF">EFE23_16010</name>
</gene>
<dbReference type="EMBL" id="RJLN01000042">
    <property type="protein sequence ID" value="RNL98087.1"/>
    <property type="molecule type" value="Genomic_DNA"/>
</dbReference>
<protein>
    <recommendedName>
        <fullName evidence="3">40-residue YVTN family beta-propeller repeat-containing protein</fullName>
    </recommendedName>
</protein>
<dbReference type="SUPFAM" id="SSF50969">
    <property type="entry name" value="YVTN repeat-like/Quinoprotein amine dehydrogenase"/>
    <property type="match status" value="1"/>
</dbReference>